<feature type="region of interest" description="Disordered" evidence="1">
    <location>
        <begin position="23"/>
        <end position="184"/>
    </location>
</feature>
<dbReference type="RefSeq" id="WP_223906460.1">
    <property type="nucleotide sequence ID" value="NZ_AP025017.1"/>
</dbReference>
<evidence type="ECO:0000256" key="2">
    <source>
        <dbReference type="SAM" id="SignalP"/>
    </source>
</evidence>
<dbReference type="Pfam" id="PF08811">
    <property type="entry name" value="DUF1800"/>
    <property type="match status" value="1"/>
</dbReference>
<feature type="chain" id="PRO_5046215519" description="DUF1800 domain-containing protein" evidence="2">
    <location>
        <begin position="22"/>
        <end position="678"/>
    </location>
</feature>
<feature type="signal peptide" evidence="2">
    <location>
        <begin position="1"/>
        <end position="21"/>
    </location>
</feature>
<dbReference type="Proteomes" id="UP000824496">
    <property type="component" value="Chromosome"/>
</dbReference>
<protein>
    <recommendedName>
        <fullName evidence="5">DUF1800 domain-containing protein</fullName>
    </recommendedName>
</protein>
<feature type="compositionally biased region" description="Gly residues" evidence="1">
    <location>
        <begin position="118"/>
        <end position="158"/>
    </location>
</feature>
<sequence>MPSSGSRRAALWAVGLGMLGAAGCTISGGSAGGSTQGAAGGGSPGSGGSAGSGGAAGSGAAPSPGAEPSPGNGEITGSLSQPKAGAVEGDPSDMDPDPFSDKQQAADSVAQQSAEQSSGGGRPGDGGAPQGGGQGSTGQDGAGDGGTGGGAGEGGGADGSQQPGASGQSDVYGKTPPSASIDKTTELAPQITLRTSPAWHLARRAAACSATAEIAAQIESMGAEAWIDAQLAPEGIDDSRAEGYIATYFPWASMSANELAEPTGGRIHLASNQATLAVLTRLRFGNRVLQESVVELIGDHVYVPMRNKAQTFITEFDQILRTHCLGRYADFLLAALTNPALLLELDNATSTKDSPNENLGRELLELYTVGRDAYTEEDVKSSTVLLTGHGLTWKESDASGAGPYSYVYRPEQHATGAVKILGFEDPNADPAAGPDLLKRYVEYLCAREETAKRLATRIARRFIADEPSQAVVDHIAKAYLDNDTRIAPAVRAALTHPEFAESVGKKWRRPMELIMTIARAAHVEGINPRGRVGGDAEGNLGLYGWLLVNAGHEPRMYATVDGYPDTAEHWMSSSLLMNLWNATQTAVRGDVEESGRTDWSRVLQITPGAKAKDTAARIAWHLTGYAWPDNHLEPVAALLAGVPDSGGIEEWTVAEAALIDNAEQAVRLCFASPYGFLR</sequence>
<feature type="compositionally biased region" description="Low complexity" evidence="1">
    <location>
        <begin position="101"/>
        <end position="117"/>
    </location>
</feature>
<evidence type="ECO:0000313" key="3">
    <source>
        <dbReference type="EMBL" id="BDA64480.1"/>
    </source>
</evidence>
<keyword evidence="4" id="KW-1185">Reference proteome</keyword>
<feature type="compositionally biased region" description="Low complexity" evidence="1">
    <location>
        <begin position="58"/>
        <end position="73"/>
    </location>
</feature>
<gene>
    <name evidence="3" type="ORF">MANAM107_13140</name>
</gene>
<feature type="compositionally biased region" description="Gly residues" evidence="1">
    <location>
        <begin position="29"/>
        <end position="57"/>
    </location>
</feature>
<dbReference type="EMBL" id="AP025017">
    <property type="protein sequence ID" value="BDA64480.1"/>
    <property type="molecule type" value="Genomic_DNA"/>
</dbReference>
<name>A0ABN6K4I4_9ACTO</name>
<evidence type="ECO:0000256" key="1">
    <source>
        <dbReference type="SAM" id="MobiDB-lite"/>
    </source>
</evidence>
<reference evidence="3 4" key="1">
    <citation type="submission" date="2021-08" db="EMBL/GenBank/DDBJ databases">
        <title>Whole genome sequence of novel Actinomyces species strain MAS-1.</title>
        <authorList>
            <person name="Saito M."/>
            <person name="Kuwahara N."/>
            <person name="Takizawa T."/>
            <person name="Gotouda H."/>
            <person name="Ochiai T."/>
        </authorList>
    </citation>
    <scope>NUCLEOTIDE SEQUENCE [LARGE SCALE GENOMIC DNA]</scope>
    <source>
        <strain evidence="3 4">MAS-1</strain>
    </source>
</reference>
<evidence type="ECO:0008006" key="5">
    <source>
        <dbReference type="Google" id="ProtNLM"/>
    </source>
</evidence>
<keyword evidence="2" id="KW-0732">Signal</keyword>
<evidence type="ECO:0000313" key="4">
    <source>
        <dbReference type="Proteomes" id="UP000824496"/>
    </source>
</evidence>
<dbReference type="InterPro" id="IPR014917">
    <property type="entry name" value="DUF1800"/>
</dbReference>
<proteinExistence type="predicted"/>
<feature type="compositionally biased region" description="Low complexity" evidence="1">
    <location>
        <begin position="159"/>
        <end position="170"/>
    </location>
</feature>
<dbReference type="PROSITE" id="PS51257">
    <property type="entry name" value="PROKAR_LIPOPROTEIN"/>
    <property type="match status" value="1"/>
</dbReference>
<organism evidence="3 4">
    <name type="scientific">Actinomyces capricornis</name>
    <dbReference type="NCBI Taxonomy" id="2755559"/>
    <lineage>
        <taxon>Bacteria</taxon>
        <taxon>Bacillati</taxon>
        <taxon>Actinomycetota</taxon>
        <taxon>Actinomycetes</taxon>
        <taxon>Actinomycetales</taxon>
        <taxon>Actinomycetaceae</taxon>
        <taxon>Actinomyces</taxon>
    </lineage>
</organism>
<accession>A0ABN6K4I4</accession>